<accession>A0A840EWP6</accession>
<keyword evidence="3" id="KW-1185">Reference proteome</keyword>
<dbReference type="InterPro" id="IPR000182">
    <property type="entry name" value="GNAT_dom"/>
</dbReference>
<dbReference type="InterPro" id="IPR016181">
    <property type="entry name" value="Acyl_CoA_acyltransferase"/>
</dbReference>
<dbReference type="SUPFAM" id="SSF55729">
    <property type="entry name" value="Acyl-CoA N-acyltransferases (Nat)"/>
    <property type="match status" value="1"/>
</dbReference>
<dbReference type="PROSITE" id="PS51186">
    <property type="entry name" value="GNAT"/>
    <property type="match status" value="1"/>
</dbReference>
<keyword evidence="2" id="KW-0808">Transferase</keyword>
<evidence type="ECO:0000259" key="1">
    <source>
        <dbReference type="PROSITE" id="PS51186"/>
    </source>
</evidence>
<dbReference type="GO" id="GO:0016747">
    <property type="term" value="F:acyltransferase activity, transferring groups other than amino-acyl groups"/>
    <property type="evidence" value="ECO:0007669"/>
    <property type="project" value="InterPro"/>
</dbReference>
<protein>
    <submittedName>
        <fullName evidence="2">GNAT superfamily N-acetyltransferase</fullName>
    </submittedName>
</protein>
<dbReference type="Pfam" id="PF00583">
    <property type="entry name" value="Acetyltransf_1"/>
    <property type="match status" value="1"/>
</dbReference>
<dbReference type="Gene3D" id="3.40.630.30">
    <property type="match status" value="1"/>
</dbReference>
<reference evidence="2 3" key="1">
    <citation type="submission" date="2020-08" db="EMBL/GenBank/DDBJ databases">
        <title>Sequencing the genomes of 1000 actinobacteria strains.</title>
        <authorList>
            <person name="Klenk H.-P."/>
        </authorList>
    </citation>
    <scope>NUCLEOTIDE SEQUENCE [LARGE SCALE GENOMIC DNA]</scope>
    <source>
        <strain evidence="2 3">DSM 45298</strain>
    </source>
</reference>
<feature type="domain" description="N-acetyltransferase" evidence="1">
    <location>
        <begin position="6"/>
        <end position="196"/>
    </location>
</feature>
<dbReference type="AlphaFoldDB" id="A0A840EWP6"/>
<dbReference type="EMBL" id="JACIFP010000001">
    <property type="protein sequence ID" value="MBB4136092.1"/>
    <property type="molecule type" value="Genomic_DNA"/>
</dbReference>
<name>A0A840EWP6_9ACTN</name>
<proteinExistence type="predicted"/>
<evidence type="ECO:0000313" key="3">
    <source>
        <dbReference type="Proteomes" id="UP000551501"/>
    </source>
</evidence>
<organism evidence="2 3">
    <name type="scientific">Gordonia humi</name>
    <dbReference type="NCBI Taxonomy" id="686429"/>
    <lineage>
        <taxon>Bacteria</taxon>
        <taxon>Bacillati</taxon>
        <taxon>Actinomycetota</taxon>
        <taxon>Actinomycetes</taxon>
        <taxon>Mycobacteriales</taxon>
        <taxon>Gordoniaceae</taxon>
        <taxon>Gordonia</taxon>
    </lineage>
</organism>
<gene>
    <name evidence="2" type="ORF">BKA16_002644</name>
</gene>
<dbReference type="Proteomes" id="UP000551501">
    <property type="component" value="Unassembled WGS sequence"/>
</dbReference>
<sequence>MPQMPVTFRPATQDVFDDVETMLGPKRRPDAVACWCLTYRLGFGESSVLDAAARRRTVHEMCGQHPEPGILGYLDGEVVGWAGVARRSRVHGLDDEAAYPAVAAGDPWTIFCVRTRGGRRRKGIGQQLLHGAIDFARGHGADIVAAYPVDPAERVSPILAYPGVRAMYEREGFIEVAPAAPVPGGPSRVAMVLDLR</sequence>
<comment type="caution">
    <text evidence="2">The sequence shown here is derived from an EMBL/GenBank/DDBJ whole genome shotgun (WGS) entry which is preliminary data.</text>
</comment>
<evidence type="ECO:0000313" key="2">
    <source>
        <dbReference type="EMBL" id="MBB4136092.1"/>
    </source>
</evidence>